<dbReference type="Proteomes" id="UP000472372">
    <property type="component" value="Chromosome 9"/>
</dbReference>
<dbReference type="InterPro" id="IPR036877">
    <property type="entry name" value="SUI1_dom_sf"/>
</dbReference>
<name>A0A6S6WBN8_9PLEO</name>
<protein>
    <submittedName>
        <fullName evidence="9">Eukaryotic translation initiation factor SUI1</fullName>
    </submittedName>
</protein>
<dbReference type="InterPro" id="IPR005874">
    <property type="entry name" value="SUI1_euk"/>
</dbReference>
<sequence>MASSHSKKDMRRADLIVPYAEPAKTKDENDMASTLSTTLPMAAIFTRNKMIGWVAVVFAIQAWLAETAEQKQTSSTPAYFQVGMSIMSLLVGYSPMLLPPPPGTQRQASGTEAFPAAPPSTLGRLHHGQQTSQKLDCHPRRQLPALILKQTTPKHSIVHTYPTYTPAPTDSRMSIENLKTFDPFAEADEDTGQVKQTQQDYIHIRIQQRNGRKTLTTVQGLPKKFDQKKILKVIKKKFACNGTIVTDAEMGEVVQLQGDQRKDVQDFLTDKKEGLGLDAKTIKVHGF</sequence>
<reference evidence="9" key="1">
    <citation type="submission" date="2021-02" db="EMBL/GenBank/DDBJ databases">
        <authorList>
            <person name="Syme A R."/>
            <person name="Syme A R."/>
            <person name="Moolhuijzen P."/>
        </authorList>
    </citation>
    <scope>NUCLEOTIDE SEQUENCE</scope>
    <source>
        <strain evidence="9">W1-1</strain>
    </source>
</reference>
<evidence type="ECO:0000256" key="5">
    <source>
        <dbReference type="ARBA" id="ARBA00022917"/>
    </source>
</evidence>
<keyword evidence="9" id="KW-0396">Initiation factor</keyword>
<accession>A0A6S6WBN8</accession>
<dbReference type="Pfam" id="PF03669">
    <property type="entry name" value="ASTER"/>
    <property type="match status" value="1"/>
</dbReference>
<keyword evidence="7" id="KW-0472">Membrane</keyword>
<dbReference type="EMBL" id="HG992985">
    <property type="protein sequence ID" value="CAE7205453.1"/>
    <property type="molecule type" value="Genomic_DNA"/>
</dbReference>
<evidence type="ECO:0000313" key="10">
    <source>
        <dbReference type="Proteomes" id="UP000472372"/>
    </source>
</evidence>
<dbReference type="GO" id="GO:0044183">
    <property type="term" value="F:protein folding chaperone"/>
    <property type="evidence" value="ECO:0007669"/>
    <property type="project" value="InterPro"/>
</dbReference>
<dbReference type="CDD" id="cd11566">
    <property type="entry name" value="eIF1_SUI1"/>
    <property type="match status" value="1"/>
</dbReference>
<dbReference type="SUPFAM" id="SSF55159">
    <property type="entry name" value="eIF1-like"/>
    <property type="match status" value="1"/>
</dbReference>
<keyword evidence="6" id="KW-1133">Transmembrane helix</keyword>
<dbReference type="GO" id="GO:0006417">
    <property type="term" value="P:regulation of translation"/>
    <property type="evidence" value="ECO:0007669"/>
    <property type="project" value="UniProtKB-KW"/>
</dbReference>
<dbReference type="PANTHER" id="PTHR28038:SF1">
    <property type="entry name" value="ADL329WP"/>
    <property type="match status" value="1"/>
</dbReference>
<proteinExistence type="inferred from homology"/>
<evidence type="ECO:0000313" key="9">
    <source>
        <dbReference type="EMBL" id="CAE7205453.1"/>
    </source>
</evidence>
<evidence type="ECO:0000256" key="8">
    <source>
        <dbReference type="ARBA" id="ARBA00060093"/>
    </source>
</evidence>
<dbReference type="InterPro" id="IPR005351">
    <property type="entry name" value="ASTER"/>
</dbReference>
<evidence type="ECO:0000256" key="1">
    <source>
        <dbReference type="ARBA" id="ARBA00004370"/>
    </source>
</evidence>
<evidence type="ECO:0000256" key="4">
    <source>
        <dbReference type="ARBA" id="ARBA00022845"/>
    </source>
</evidence>
<gene>
    <name evidence="9" type="ORF">PTTW11_09319</name>
</gene>
<dbReference type="InterPro" id="IPR001950">
    <property type="entry name" value="SUI1"/>
</dbReference>
<comment type="similarity">
    <text evidence="2">Belongs to the SUI1 family.</text>
</comment>
<dbReference type="NCBIfam" id="TIGR01160">
    <property type="entry name" value="SUI1_MOF2"/>
    <property type="match status" value="1"/>
</dbReference>
<dbReference type="Pfam" id="PF01253">
    <property type="entry name" value="SUI1"/>
    <property type="match status" value="1"/>
</dbReference>
<evidence type="ECO:0000256" key="7">
    <source>
        <dbReference type="ARBA" id="ARBA00023136"/>
    </source>
</evidence>
<evidence type="ECO:0000256" key="3">
    <source>
        <dbReference type="ARBA" id="ARBA00022692"/>
    </source>
</evidence>
<evidence type="ECO:0000256" key="6">
    <source>
        <dbReference type="ARBA" id="ARBA00022989"/>
    </source>
</evidence>
<dbReference type="PROSITE" id="PS50296">
    <property type="entry name" value="SUI1"/>
    <property type="match status" value="1"/>
</dbReference>
<dbReference type="AlphaFoldDB" id="A0A6S6WBN8"/>
<dbReference type="GO" id="GO:0045048">
    <property type="term" value="P:protein insertion into ER membrane"/>
    <property type="evidence" value="ECO:0007669"/>
    <property type="project" value="InterPro"/>
</dbReference>
<comment type="function">
    <text evidence="8">Additional factor that functions in concert with eIF-2 and the initiator tRNA in directing the ribosome to the proper start site of translation.</text>
</comment>
<dbReference type="GO" id="GO:0005789">
    <property type="term" value="C:endoplasmic reticulum membrane"/>
    <property type="evidence" value="ECO:0007669"/>
    <property type="project" value="InterPro"/>
</dbReference>
<evidence type="ECO:0000256" key="2">
    <source>
        <dbReference type="ARBA" id="ARBA00005422"/>
    </source>
</evidence>
<dbReference type="PANTHER" id="PTHR28038">
    <property type="entry name" value="ADL329WP"/>
    <property type="match status" value="1"/>
</dbReference>
<keyword evidence="5" id="KW-0648">Protein biosynthesis</keyword>
<keyword evidence="3" id="KW-0812">Transmembrane</keyword>
<keyword evidence="4" id="KW-0810">Translation regulation</keyword>
<dbReference type="FunFam" id="3.30.780.10:FF:000005">
    <property type="entry name" value="Sui1 translation initiation factor"/>
    <property type="match status" value="1"/>
</dbReference>
<comment type="subcellular location">
    <subcellularLocation>
        <location evidence="1">Membrane</location>
    </subcellularLocation>
</comment>
<dbReference type="Gene3D" id="3.30.780.10">
    <property type="entry name" value="SUI1-like domain"/>
    <property type="match status" value="1"/>
</dbReference>
<organism evidence="9 10">
    <name type="scientific">Pyrenophora teres f. teres</name>
    <dbReference type="NCBI Taxonomy" id="97479"/>
    <lineage>
        <taxon>Eukaryota</taxon>
        <taxon>Fungi</taxon>
        <taxon>Dikarya</taxon>
        <taxon>Ascomycota</taxon>
        <taxon>Pezizomycotina</taxon>
        <taxon>Dothideomycetes</taxon>
        <taxon>Pleosporomycetidae</taxon>
        <taxon>Pleosporales</taxon>
        <taxon>Pleosporineae</taxon>
        <taxon>Pleosporaceae</taxon>
        <taxon>Pyrenophora</taxon>
    </lineage>
</organism>
<dbReference type="GO" id="GO:0003743">
    <property type="term" value="F:translation initiation factor activity"/>
    <property type="evidence" value="ECO:0007669"/>
    <property type="project" value="UniProtKB-KW"/>
</dbReference>